<feature type="non-terminal residue" evidence="1">
    <location>
        <position position="1"/>
    </location>
</feature>
<dbReference type="EMBL" id="JAGIKV010000006">
    <property type="protein sequence ID" value="MBP2245609.1"/>
    <property type="molecule type" value="Genomic_DNA"/>
</dbReference>
<reference evidence="1 2" key="1">
    <citation type="submission" date="2021-03" db="EMBL/GenBank/DDBJ databases">
        <title>Genomic Encyclopedia of Type Strains, Phase IV (KMG-IV): sequencing the most valuable type-strain genomes for metagenomic binning, comparative biology and taxonomic classification.</title>
        <authorList>
            <person name="Goeker M."/>
        </authorList>
    </citation>
    <scope>NUCLEOTIDE SEQUENCE [LARGE SCALE GENOMIC DNA]</scope>
    <source>
        <strain evidence="1 2">DSM 21292</strain>
    </source>
</reference>
<protein>
    <submittedName>
        <fullName evidence="1">Uncharacterized protein</fullName>
    </submittedName>
</protein>
<accession>A0ABS4RTG8</accession>
<proteinExistence type="predicted"/>
<keyword evidence="2" id="KW-1185">Reference proteome</keyword>
<name>A0ABS4RTG8_PAEXY</name>
<comment type="caution">
    <text evidence="1">The sequence shown here is derived from an EMBL/GenBank/DDBJ whole genome shotgun (WGS) entry which is preliminary data.</text>
</comment>
<evidence type="ECO:0000313" key="2">
    <source>
        <dbReference type="Proteomes" id="UP000810207"/>
    </source>
</evidence>
<evidence type="ECO:0000313" key="1">
    <source>
        <dbReference type="EMBL" id="MBP2245609.1"/>
    </source>
</evidence>
<dbReference type="Proteomes" id="UP000810207">
    <property type="component" value="Unassembled WGS sequence"/>
</dbReference>
<organism evidence="1 2">
    <name type="scientific">Paenibacillus xylanexedens</name>
    <dbReference type="NCBI Taxonomy" id="528191"/>
    <lineage>
        <taxon>Bacteria</taxon>
        <taxon>Bacillati</taxon>
        <taxon>Bacillota</taxon>
        <taxon>Bacilli</taxon>
        <taxon>Bacillales</taxon>
        <taxon>Paenibacillaceae</taxon>
        <taxon>Paenibacillus</taxon>
    </lineage>
</organism>
<gene>
    <name evidence="1" type="ORF">J2Z28_002227</name>
</gene>
<sequence>CVEYLVVLLFYAESQACLYLHFMELVLGKYSYVS</sequence>